<keyword evidence="3" id="KW-1185">Reference proteome</keyword>
<reference evidence="2" key="2">
    <citation type="submission" date="2013-04" db="UniProtKB">
        <authorList>
            <consortium name="EnsemblPlants"/>
        </authorList>
    </citation>
    <scope>IDENTIFICATION</scope>
</reference>
<dbReference type="EnsemblPlants" id="OB03G48720.1">
    <property type="protein sequence ID" value="OB03G48720.1"/>
    <property type="gene ID" value="OB03G48720"/>
</dbReference>
<dbReference type="HOGENOM" id="CLU_3071904_0_0_1"/>
<protein>
    <submittedName>
        <fullName evidence="2">Uncharacterized protein</fullName>
    </submittedName>
</protein>
<dbReference type="Proteomes" id="UP000006038">
    <property type="component" value="Chromosome 3"/>
</dbReference>
<keyword evidence="1" id="KW-0812">Transmembrane</keyword>
<reference evidence="2" key="1">
    <citation type="journal article" date="2013" name="Nat. Commun.">
        <title>Whole-genome sequencing of Oryza brachyantha reveals mechanisms underlying Oryza genome evolution.</title>
        <authorList>
            <person name="Chen J."/>
            <person name="Huang Q."/>
            <person name="Gao D."/>
            <person name="Wang J."/>
            <person name="Lang Y."/>
            <person name="Liu T."/>
            <person name="Li B."/>
            <person name="Bai Z."/>
            <person name="Luis Goicoechea J."/>
            <person name="Liang C."/>
            <person name="Chen C."/>
            <person name="Zhang W."/>
            <person name="Sun S."/>
            <person name="Liao Y."/>
            <person name="Zhang X."/>
            <person name="Yang L."/>
            <person name="Song C."/>
            <person name="Wang M."/>
            <person name="Shi J."/>
            <person name="Liu G."/>
            <person name="Liu J."/>
            <person name="Zhou H."/>
            <person name="Zhou W."/>
            <person name="Yu Q."/>
            <person name="An N."/>
            <person name="Chen Y."/>
            <person name="Cai Q."/>
            <person name="Wang B."/>
            <person name="Liu B."/>
            <person name="Min J."/>
            <person name="Huang Y."/>
            <person name="Wu H."/>
            <person name="Li Z."/>
            <person name="Zhang Y."/>
            <person name="Yin Y."/>
            <person name="Song W."/>
            <person name="Jiang J."/>
            <person name="Jackson S.A."/>
            <person name="Wing R.A."/>
            <person name="Wang J."/>
            <person name="Chen M."/>
        </authorList>
    </citation>
    <scope>NUCLEOTIDE SEQUENCE [LARGE SCALE GENOMIC DNA]</scope>
    <source>
        <strain evidence="2">cv. IRGC 101232</strain>
    </source>
</reference>
<dbReference type="AlphaFoldDB" id="J3LUZ6"/>
<evidence type="ECO:0000313" key="3">
    <source>
        <dbReference type="Proteomes" id="UP000006038"/>
    </source>
</evidence>
<sequence>MPRKSFSTRSSFLWRALQYLYLRYTIFVPKYLTSLIFLYIFTRLSYSKNLYNY</sequence>
<keyword evidence="1" id="KW-0472">Membrane</keyword>
<keyword evidence="1" id="KW-1133">Transmembrane helix</keyword>
<accession>J3LUZ6</accession>
<dbReference type="Gramene" id="OB03G48720.1">
    <property type="protein sequence ID" value="OB03G48720.1"/>
    <property type="gene ID" value="OB03G48720"/>
</dbReference>
<name>J3LUZ6_ORYBR</name>
<evidence type="ECO:0000256" key="1">
    <source>
        <dbReference type="SAM" id="Phobius"/>
    </source>
</evidence>
<evidence type="ECO:0000313" key="2">
    <source>
        <dbReference type="EnsemblPlants" id="OB03G48720.1"/>
    </source>
</evidence>
<feature type="transmembrane region" description="Helical" evidence="1">
    <location>
        <begin position="21"/>
        <end position="41"/>
    </location>
</feature>
<proteinExistence type="predicted"/>
<organism evidence="2">
    <name type="scientific">Oryza brachyantha</name>
    <name type="common">malo sina</name>
    <dbReference type="NCBI Taxonomy" id="4533"/>
    <lineage>
        <taxon>Eukaryota</taxon>
        <taxon>Viridiplantae</taxon>
        <taxon>Streptophyta</taxon>
        <taxon>Embryophyta</taxon>
        <taxon>Tracheophyta</taxon>
        <taxon>Spermatophyta</taxon>
        <taxon>Magnoliopsida</taxon>
        <taxon>Liliopsida</taxon>
        <taxon>Poales</taxon>
        <taxon>Poaceae</taxon>
        <taxon>BOP clade</taxon>
        <taxon>Oryzoideae</taxon>
        <taxon>Oryzeae</taxon>
        <taxon>Oryzinae</taxon>
        <taxon>Oryza</taxon>
    </lineage>
</organism>